<name>A0ABS1NJY7_9ACTN</name>
<keyword evidence="5" id="KW-1185">Reference proteome</keyword>
<proteinExistence type="predicted"/>
<dbReference type="InterPro" id="IPR010982">
    <property type="entry name" value="Lambda_DNA-bd_dom_sf"/>
</dbReference>
<feature type="region of interest" description="Disordered" evidence="1">
    <location>
        <begin position="183"/>
        <end position="229"/>
    </location>
</feature>
<feature type="compositionally biased region" description="Basic and acidic residues" evidence="1">
    <location>
        <begin position="210"/>
        <end position="219"/>
    </location>
</feature>
<dbReference type="InterPro" id="IPR025194">
    <property type="entry name" value="RodZ-like_C"/>
</dbReference>
<keyword evidence="2" id="KW-0472">Membrane</keyword>
<protein>
    <submittedName>
        <fullName evidence="4">DUF4115 domain-containing protein</fullName>
    </submittedName>
</protein>
<dbReference type="PANTHER" id="PTHR34475">
    <property type="match status" value="1"/>
</dbReference>
<evidence type="ECO:0000313" key="4">
    <source>
        <dbReference type="EMBL" id="MBL1100388.1"/>
    </source>
</evidence>
<gene>
    <name evidence="4" type="ORF">JK363_27670</name>
</gene>
<evidence type="ECO:0000256" key="1">
    <source>
        <dbReference type="SAM" id="MobiDB-lite"/>
    </source>
</evidence>
<reference evidence="4 5" key="1">
    <citation type="submission" date="2021-01" db="EMBL/GenBank/DDBJ databases">
        <title>WGS of actinomycetes isolated from Thailand.</title>
        <authorList>
            <person name="Thawai C."/>
        </authorList>
    </citation>
    <scope>NUCLEOTIDE SEQUENCE [LARGE SCALE GENOMIC DNA]</scope>
    <source>
        <strain evidence="4 5">CA1R205</strain>
    </source>
</reference>
<feature type="domain" description="Cytoskeleton protein RodZ-like C-terminal" evidence="3">
    <location>
        <begin position="237"/>
        <end position="306"/>
    </location>
</feature>
<dbReference type="InterPro" id="IPR050400">
    <property type="entry name" value="Bact_Cytoskel_RodZ"/>
</dbReference>
<feature type="transmembrane region" description="Helical" evidence="2">
    <location>
        <begin position="158"/>
        <end position="178"/>
    </location>
</feature>
<keyword evidence="2" id="KW-1133">Transmembrane helix</keyword>
<feature type="compositionally biased region" description="Low complexity" evidence="1">
    <location>
        <begin position="195"/>
        <end position="209"/>
    </location>
</feature>
<accession>A0ABS1NJY7</accession>
<dbReference type="Pfam" id="PF13413">
    <property type="entry name" value="HTH_25"/>
    <property type="match status" value="1"/>
</dbReference>
<feature type="region of interest" description="Disordered" evidence="1">
    <location>
        <begin position="31"/>
        <end position="60"/>
    </location>
</feature>
<evidence type="ECO:0000256" key="2">
    <source>
        <dbReference type="SAM" id="Phobius"/>
    </source>
</evidence>
<evidence type="ECO:0000313" key="5">
    <source>
        <dbReference type="Proteomes" id="UP000634229"/>
    </source>
</evidence>
<keyword evidence="2" id="KW-0812">Transmembrane</keyword>
<sequence length="315" mass="33253">MVAGQSRWRTNSVLPLARPFRPTPRLNLQQVATRSKGAPVSIGNFPEDGNSPENDRPSVGSALRQARIAAGLTVDEVSTSTRVRIPIVQGIEQDDFSRCGGDVYARGHIRVLARAVGLDPDGLIAQFDAEHGGRPAPTAPAPLFEAERIRPEPRRPNWTAAMVAAIVAVVGFVGFTLFSGGDGDSGSTVAEDSASPKASRTTPSRSPSSKPEDQDRPEPSDSAIAGVPADKVTVKLTAEGGQSWISAQDHNGRLLEEGVLREGDSKTFSDSKRIDLVLGNAGAIKLFVNGKEVKNVGNSGTVQRLSYTKGDPEAG</sequence>
<dbReference type="Gene3D" id="1.10.260.40">
    <property type="entry name" value="lambda repressor-like DNA-binding domains"/>
    <property type="match status" value="1"/>
</dbReference>
<organism evidence="4 5">
    <name type="scientific">Streptomyces coffeae</name>
    <dbReference type="NCBI Taxonomy" id="621382"/>
    <lineage>
        <taxon>Bacteria</taxon>
        <taxon>Bacillati</taxon>
        <taxon>Actinomycetota</taxon>
        <taxon>Actinomycetes</taxon>
        <taxon>Kitasatosporales</taxon>
        <taxon>Streptomycetaceae</taxon>
        <taxon>Streptomyces</taxon>
    </lineage>
</organism>
<evidence type="ECO:0000259" key="3">
    <source>
        <dbReference type="Pfam" id="PF13464"/>
    </source>
</evidence>
<comment type="caution">
    <text evidence="4">The sequence shown here is derived from an EMBL/GenBank/DDBJ whole genome shotgun (WGS) entry which is preliminary data.</text>
</comment>
<dbReference type="EMBL" id="JAERRF010000019">
    <property type="protein sequence ID" value="MBL1100388.1"/>
    <property type="molecule type" value="Genomic_DNA"/>
</dbReference>
<dbReference type="PANTHER" id="PTHR34475:SF1">
    <property type="entry name" value="CYTOSKELETON PROTEIN RODZ"/>
    <property type="match status" value="1"/>
</dbReference>
<dbReference type="Pfam" id="PF13464">
    <property type="entry name" value="RodZ_C"/>
    <property type="match status" value="1"/>
</dbReference>
<dbReference type="Proteomes" id="UP000634229">
    <property type="component" value="Unassembled WGS sequence"/>
</dbReference>